<evidence type="ECO:0000256" key="1">
    <source>
        <dbReference type="SAM" id="MobiDB-lite"/>
    </source>
</evidence>
<organism evidence="2 3">
    <name type="scientific">Frankliniella fusca</name>
    <dbReference type="NCBI Taxonomy" id="407009"/>
    <lineage>
        <taxon>Eukaryota</taxon>
        <taxon>Metazoa</taxon>
        <taxon>Ecdysozoa</taxon>
        <taxon>Arthropoda</taxon>
        <taxon>Hexapoda</taxon>
        <taxon>Insecta</taxon>
        <taxon>Pterygota</taxon>
        <taxon>Neoptera</taxon>
        <taxon>Paraneoptera</taxon>
        <taxon>Thysanoptera</taxon>
        <taxon>Terebrantia</taxon>
        <taxon>Thripoidea</taxon>
        <taxon>Thripidae</taxon>
        <taxon>Frankliniella</taxon>
    </lineage>
</organism>
<dbReference type="Proteomes" id="UP001219518">
    <property type="component" value="Unassembled WGS sequence"/>
</dbReference>
<evidence type="ECO:0000313" key="3">
    <source>
        <dbReference type="Proteomes" id="UP001219518"/>
    </source>
</evidence>
<keyword evidence="2" id="KW-0689">Ribosomal protein</keyword>
<keyword evidence="3" id="KW-1185">Reference proteome</keyword>
<comment type="caution">
    <text evidence="2">The sequence shown here is derived from an EMBL/GenBank/DDBJ whole genome shotgun (WGS) entry which is preliminary data.</text>
</comment>
<dbReference type="GO" id="GO:0005840">
    <property type="term" value="C:ribosome"/>
    <property type="evidence" value="ECO:0007669"/>
    <property type="project" value="UniProtKB-KW"/>
</dbReference>
<accession>A0AAE1HEB3</accession>
<protein>
    <submittedName>
        <fullName evidence="2">50S ribosomal protein L30</fullName>
    </submittedName>
</protein>
<reference evidence="2" key="2">
    <citation type="journal article" date="2023" name="BMC Genomics">
        <title>Pest status, molecular evolution, and epigenetic factors derived from the genome assembly of Frankliniella fusca, a thysanopteran phytovirus vector.</title>
        <authorList>
            <person name="Catto M.A."/>
            <person name="Labadie P.E."/>
            <person name="Jacobson A.L."/>
            <person name="Kennedy G.G."/>
            <person name="Srinivasan R."/>
            <person name="Hunt B.G."/>
        </authorList>
    </citation>
    <scope>NUCLEOTIDE SEQUENCE</scope>
    <source>
        <strain evidence="2">PL_HMW_Pooled</strain>
    </source>
</reference>
<gene>
    <name evidence="2" type="ORF">KUF71_008230</name>
</gene>
<evidence type="ECO:0000313" key="2">
    <source>
        <dbReference type="EMBL" id="KAK3919081.1"/>
    </source>
</evidence>
<keyword evidence="2" id="KW-0687">Ribonucleoprotein</keyword>
<feature type="region of interest" description="Disordered" evidence="1">
    <location>
        <begin position="47"/>
        <end position="73"/>
    </location>
</feature>
<dbReference type="AlphaFoldDB" id="A0AAE1HEB3"/>
<dbReference type="EMBL" id="JAHWGI010000970">
    <property type="protein sequence ID" value="KAK3919081.1"/>
    <property type="molecule type" value="Genomic_DNA"/>
</dbReference>
<proteinExistence type="predicted"/>
<reference evidence="2" key="1">
    <citation type="submission" date="2021-07" db="EMBL/GenBank/DDBJ databases">
        <authorList>
            <person name="Catto M.A."/>
            <person name="Jacobson A."/>
            <person name="Kennedy G."/>
            <person name="Labadie P."/>
            <person name="Hunt B.G."/>
            <person name="Srinivasan R."/>
        </authorList>
    </citation>
    <scope>NUCLEOTIDE SEQUENCE</scope>
    <source>
        <strain evidence="2">PL_HMW_Pooled</strain>
        <tissue evidence="2">Head</tissue>
    </source>
</reference>
<sequence>MPNDSRAAFLSSLVGGKKAANALHPTAMAKDMLPACTPTIEGKIGQNYLNKTKPKRKKAQSSRAFKSFRSPRL</sequence>
<name>A0AAE1HEB3_9NEOP</name>